<dbReference type="Proteomes" id="UP000094389">
    <property type="component" value="Unassembled WGS sequence"/>
</dbReference>
<reference evidence="1 2" key="1">
    <citation type="journal article" date="2016" name="Proc. Natl. Acad. Sci. U.S.A.">
        <title>Comparative genomics of biotechnologically important yeasts.</title>
        <authorList>
            <person name="Riley R."/>
            <person name="Haridas S."/>
            <person name="Wolfe K.H."/>
            <person name="Lopes M.R."/>
            <person name="Hittinger C.T."/>
            <person name="Goeker M."/>
            <person name="Salamov A.A."/>
            <person name="Wisecaver J.H."/>
            <person name="Long T.M."/>
            <person name="Calvey C.H."/>
            <person name="Aerts A.L."/>
            <person name="Barry K.W."/>
            <person name="Choi C."/>
            <person name="Clum A."/>
            <person name="Coughlan A.Y."/>
            <person name="Deshpande S."/>
            <person name="Douglass A.P."/>
            <person name="Hanson S.J."/>
            <person name="Klenk H.-P."/>
            <person name="LaButti K.M."/>
            <person name="Lapidus A."/>
            <person name="Lindquist E.A."/>
            <person name="Lipzen A.M."/>
            <person name="Meier-Kolthoff J.P."/>
            <person name="Ohm R.A."/>
            <person name="Otillar R.P."/>
            <person name="Pangilinan J.L."/>
            <person name="Peng Y."/>
            <person name="Rokas A."/>
            <person name="Rosa C.A."/>
            <person name="Scheuner C."/>
            <person name="Sibirny A.A."/>
            <person name="Slot J.C."/>
            <person name="Stielow J.B."/>
            <person name="Sun H."/>
            <person name="Kurtzman C.P."/>
            <person name="Blackwell M."/>
            <person name="Grigoriev I.V."/>
            <person name="Jeffries T.W."/>
        </authorList>
    </citation>
    <scope>NUCLEOTIDE SEQUENCE [LARGE SCALE GENOMIC DNA]</scope>
    <source>
        <strain evidence="2">ATCC 18201 / CBS 1600 / BCRC 20928 / JCM 3617 / NBRC 0987 / NRRL Y-1542</strain>
    </source>
</reference>
<dbReference type="GeneID" id="30990884"/>
<name>A0A1E4RZ88_CYBJN</name>
<evidence type="ECO:0000313" key="1">
    <source>
        <dbReference type="EMBL" id="ODV72568.1"/>
    </source>
</evidence>
<keyword evidence="2" id="KW-1185">Reference proteome</keyword>
<dbReference type="AlphaFoldDB" id="A0A1E4RZ88"/>
<dbReference type="EMBL" id="KV453934">
    <property type="protein sequence ID" value="ODV72568.1"/>
    <property type="molecule type" value="Genomic_DNA"/>
</dbReference>
<dbReference type="RefSeq" id="XP_020069607.1">
    <property type="nucleotide sequence ID" value="XM_020216488.1"/>
</dbReference>
<organism evidence="1 2">
    <name type="scientific">Cyberlindnera jadinii (strain ATCC 18201 / CBS 1600 / BCRC 20928 / JCM 3617 / NBRC 0987 / NRRL Y-1542)</name>
    <name type="common">Torula yeast</name>
    <name type="synonym">Candida utilis</name>
    <dbReference type="NCBI Taxonomy" id="983966"/>
    <lineage>
        <taxon>Eukaryota</taxon>
        <taxon>Fungi</taxon>
        <taxon>Dikarya</taxon>
        <taxon>Ascomycota</taxon>
        <taxon>Saccharomycotina</taxon>
        <taxon>Saccharomycetes</taxon>
        <taxon>Phaffomycetales</taxon>
        <taxon>Phaffomycetaceae</taxon>
        <taxon>Cyberlindnera</taxon>
    </lineage>
</organism>
<protein>
    <submittedName>
        <fullName evidence="1">Uncharacterized protein</fullName>
    </submittedName>
</protein>
<sequence length="87" mass="9379">MDSAWAIIPHGTPEVPCSRHLQPLVFGVDAGWSLPPQRRGWCSFSRFFSLLASATAFSCQSCVCFGPFSRAGGAHTGEGDPTINTHR</sequence>
<gene>
    <name evidence="1" type="ORF">CYBJADRAFT_17363</name>
</gene>
<accession>A0A1E4RZ88</accession>
<evidence type="ECO:0000313" key="2">
    <source>
        <dbReference type="Proteomes" id="UP000094389"/>
    </source>
</evidence>
<proteinExistence type="predicted"/>